<dbReference type="Pfam" id="PF05219">
    <property type="entry name" value="DREV"/>
    <property type="match status" value="2"/>
</dbReference>
<dbReference type="PANTHER" id="PTHR12890">
    <property type="entry name" value="DREV PROTEIN"/>
    <property type="match status" value="1"/>
</dbReference>
<dbReference type="PANTHER" id="PTHR12890:SF0">
    <property type="entry name" value="PROTEIN-L-HISTIDINE N-PROS-METHYLTRANSFERASE"/>
    <property type="match status" value="1"/>
</dbReference>
<dbReference type="Proteomes" id="UP000078541">
    <property type="component" value="Unassembled WGS sequence"/>
</dbReference>
<dbReference type="EMBL" id="KQ981905">
    <property type="protein sequence ID" value="KYN33405.1"/>
    <property type="molecule type" value="Genomic_DNA"/>
</dbReference>
<accession>A0A195EYN5</accession>
<keyword evidence="2" id="KW-0489">Methyltransferase</keyword>
<proteinExistence type="predicted"/>
<evidence type="ECO:0000256" key="1">
    <source>
        <dbReference type="SAM" id="MobiDB-lite"/>
    </source>
</evidence>
<sequence length="443" mass="49745">MEEESQERVITQTLSKCVRASRGKIDPWYRVDKSKIREDLLDLWVPLGTGPNADQPDKAAEIFLVRSAERSDSLPLQAWHSLARSALSWFISRTSINGGEMSSIKPREKEATRAKGCTGYPESIRYYSALFYYPTGYSGSSSYLSRNETNERSRMAHSSATRQHPTIGPRRRGGVGPIGQVVHLLYVYRAAQGWPRGATVVGLRGETNGQVYKRQGWGMREELLGRGSMHVFSSEQFQKLMDASGFTGPWHSLVDLGAGDGATTAHVAHLFEKVYATDISPPMRWALAKRKFTVLDVERWHQEAGPYNVILCLNLLDRCDRPNTLLRLLRTSLAPGGRLIVALVLPFSPYVEVGERNNHKPSEYLPVRGSGLEIQIVSLIDRVFAPVGLRCLVWSKLPYLCEGDLGQSYYFLDDVIFVLEAQPVNTRSYEFAVNDGVSLRRNF</sequence>
<keyword evidence="2" id="KW-0808">Transferase</keyword>
<protein>
    <submittedName>
        <fullName evidence="2">Methyltransferase-like protein 9</fullName>
    </submittedName>
</protein>
<organism evidence="2 3">
    <name type="scientific">Trachymyrmex septentrionalis</name>
    <dbReference type="NCBI Taxonomy" id="34720"/>
    <lineage>
        <taxon>Eukaryota</taxon>
        <taxon>Metazoa</taxon>
        <taxon>Ecdysozoa</taxon>
        <taxon>Arthropoda</taxon>
        <taxon>Hexapoda</taxon>
        <taxon>Insecta</taxon>
        <taxon>Pterygota</taxon>
        <taxon>Neoptera</taxon>
        <taxon>Endopterygota</taxon>
        <taxon>Hymenoptera</taxon>
        <taxon>Apocrita</taxon>
        <taxon>Aculeata</taxon>
        <taxon>Formicoidea</taxon>
        <taxon>Formicidae</taxon>
        <taxon>Myrmicinae</taxon>
        <taxon>Trachymyrmex</taxon>
    </lineage>
</organism>
<evidence type="ECO:0000313" key="2">
    <source>
        <dbReference type="EMBL" id="KYN33405.1"/>
    </source>
</evidence>
<feature type="region of interest" description="Disordered" evidence="1">
    <location>
        <begin position="144"/>
        <end position="173"/>
    </location>
</feature>
<dbReference type="AlphaFoldDB" id="A0A195EYN5"/>
<dbReference type="InterPro" id="IPR029063">
    <property type="entry name" value="SAM-dependent_MTases_sf"/>
</dbReference>
<gene>
    <name evidence="2" type="ORF">ALC56_12117</name>
</gene>
<keyword evidence="3" id="KW-1185">Reference proteome</keyword>
<dbReference type="CDD" id="cd02440">
    <property type="entry name" value="AdoMet_MTases"/>
    <property type="match status" value="1"/>
</dbReference>
<dbReference type="GO" id="GO:0032259">
    <property type="term" value="P:methylation"/>
    <property type="evidence" value="ECO:0007669"/>
    <property type="project" value="UniProtKB-KW"/>
</dbReference>
<dbReference type="SUPFAM" id="SSF53335">
    <property type="entry name" value="S-adenosyl-L-methionine-dependent methyltransferases"/>
    <property type="match status" value="1"/>
</dbReference>
<evidence type="ECO:0000313" key="3">
    <source>
        <dbReference type="Proteomes" id="UP000078541"/>
    </source>
</evidence>
<name>A0A195EYN5_9HYME</name>
<reference evidence="2 3" key="1">
    <citation type="submission" date="2016-03" db="EMBL/GenBank/DDBJ databases">
        <title>Trachymyrmex septentrionalis WGS genome.</title>
        <authorList>
            <person name="Nygaard S."/>
            <person name="Hu H."/>
            <person name="Boomsma J."/>
            <person name="Zhang G."/>
        </authorList>
    </citation>
    <scope>NUCLEOTIDE SEQUENCE [LARGE SCALE GENOMIC DNA]</scope>
    <source>
        <strain evidence="2">Tsep2-gDNA-1</strain>
        <tissue evidence="2">Whole body</tissue>
    </source>
</reference>
<dbReference type="Gene3D" id="3.40.50.150">
    <property type="entry name" value="Vaccinia Virus protein VP39"/>
    <property type="match status" value="1"/>
</dbReference>
<dbReference type="InterPro" id="IPR007884">
    <property type="entry name" value="METL9"/>
</dbReference>
<dbReference type="GO" id="GO:0106370">
    <property type="term" value="F:protein-L-histidine N-pros-methyltransferase activity"/>
    <property type="evidence" value="ECO:0007669"/>
    <property type="project" value="InterPro"/>
</dbReference>